<evidence type="ECO:0000313" key="6">
    <source>
        <dbReference type="Proteomes" id="UP000242877"/>
    </source>
</evidence>
<dbReference type="OrthoDB" id="446635at2759"/>
<accession>A0A162IID1</accession>
<dbReference type="InterPro" id="IPR018612">
    <property type="entry name" value="NSRP1_N"/>
</dbReference>
<dbReference type="VEuPathDB" id="FungiDB:AAP_01972"/>
<feature type="region of interest" description="Disordered" evidence="3">
    <location>
        <begin position="311"/>
        <end position="416"/>
    </location>
</feature>
<feature type="compositionally biased region" description="Polar residues" evidence="3">
    <location>
        <begin position="323"/>
        <end position="333"/>
    </location>
</feature>
<evidence type="ECO:0000256" key="3">
    <source>
        <dbReference type="SAM" id="MobiDB-lite"/>
    </source>
</evidence>
<feature type="region of interest" description="Disordered" evidence="3">
    <location>
        <begin position="197"/>
        <end position="223"/>
    </location>
</feature>
<proteinExistence type="inferred from homology"/>
<evidence type="ECO:0000256" key="2">
    <source>
        <dbReference type="ARBA" id="ARBA00023054"/>
    </source>
</evidence>
<feature type="compositionally biased region" description="Acidic residues" evidence="3">
    <location>
        <begin position="262"/>
        <end position="274"/>
    </location>
</feature>
<evidence type="ECO:0000256" key="1">
    <source>
        <dbReference type="ARBA" id="ARBA00010126"/>
    </source>
</evidence>
<dbReference type="GO" id="GO:0000381">
    <property type="term" value="P:regulation of alternative mRNA splicing, via spliceosome"/>
    <property type="evidence" value="ECO:0007669"/>
    <property type="project" value="InterPro"/>
</dbReference>
<comment type="caution">
    <text evidence="5">The sequence shown here is derived from an EMBL/GenBank/DDBJ whole genome shotgun (WGS) entry which is preliminary data.</text>
</comment>
<comment type="similarity">
    <text evidence="1">Belongs to the NSRP1 family.</text>
</comment>
<gene>
    <name evidence="5" type="ORF">AAP_01972</name>
</gene>
<keyword evidence="6" id="KW-1185">Reference proteome</keyword>
<dbReference type="InterPro" id="IPR053246">
    <property type="entry name" value="NS_splicing_regulatory_protein"/>
</dbReference>
<dbReference type="PANTHER" id="PTHR47845">
    <property type="entry name" value="NUCLEAR SPECKLE SPLICING REGULATORY PROTEIN 1 HOMOLOG"/>
    <property type="match status" value="1"/>
</dbReference>
<sequence>MPPKLAYGLNLASKKQDRKTPLQNAFTARPGQKRKKTIFDDDFDEEDNEDGQNEAKEENITEISTFGSVEEEPAAPTAAPPPKKQTKTSDKPPDPSRNSYVNLSSLRTSRKYAEEAQEIDPTIYDYDAVYDSFHAAPEADKKKAASEGPRYINALLQSAQVRKRDQLRARERMLQREREAEGEEFADKEKFVTSAYKAQQEEARRLEEEEERKAKEEEEKRKKGGGMVAFYKDVLDRDESRHEAAVRAAQELAEKKKRGEVIEETETTATDEDSEAKRAEALKAKGANVVINENGEIVDKRQLLSAGLNVAKKKPATEESRQQKTGATATTSRYGAGAPGYRRDGGPRAAQRERQTEMLAAQLEEKMRAQQAEEEAKQKELAEKIKSHRSTTDVQSARERYLARKREREAAAQKGK</sequence>
<evidence type="ECO:0000313" key="5">
    <source>
        <dbReference type="EMBL" id="KZZ94672.1"/>
    </source>
</evidence>
<reference evidence="5 6" key="1">
    <citation type="journal article" date="2016" name="Genome Biol. Evol.">
        <title>Divergent and convergent evolution of fungal pathogenicity.</title>
        <authorList>
            <person name="Shang Y."/>
            <person name="Xiao G."/>
            <person name="Zheng P."/>
            <person name="Cen K."/>
            <person name="Zhan S."/>
            <person name="Wang C."/>
        </authorList>
    </citation>
    <scope>NUCLEOTIDE SEQUENCE [LARGE SCALE GENOMIC DNA]</scope>
    <source>
        <strain evidence="5 6">ARSEF 7405</strain>
    </source>
</reference>
<feature type="region of interest" description="Disordered" evidence="3">
    <location>
        <begin position="1"/>
        <end position="113"/>
    </location>
</feature>
<feature type="compositionally biased region" description="Acidic residues" evidence="3">
    <location>
        <begin position="40"/>
        <end position="52"/>
    </location>
</feature>
<protein>
    <recommendedName>
        <fullName evidence="4">Nuclear speckle splicing regulatory protein 1 N-terminal domain-containing protein</fullName>
    </recommendedName>
</protein>
<feature type="compositionally biased region" description="Basic and acidic residues" evidence="3">
    <location>
        <begin position="199"/>
        <end position="221"/>
    </location>
</feature>
<keyword evidence="2" id="KW-0175">Coiled coil</keyword>
<dbReference type="PANTHER" id="PTHR47845:SF1">
    <property type="entry name" value="NUCLEAR SPECKLE SPLICING REGULATORY PROTEIN 1 HOMOLOG"/>
    <property type="match status" value="1"/>
</dbReference>
<name>A0A162IID1_9EURO</name>
<feature type="domain" description="Nuclear speckle splicing regulatory protein 1 N-terminal" evidence="4">
    <location>
        <begin position="110"/>
        <end position="223"/>
    </location>
</feature>
<dbReference type="Pfam" id="PF09745">
    <property type="entry name" value="NSRP1_N"/>
    <property type="match status" value="1"/>
</dbReference>
<feature type="region of interest" description="Disordered" evidence="3">
    <location>
        <begin position="253"/>
        <end position="275"/>
    </location>
</feature>
<feature type="compositionally biased region" description="Basic and acidic residues" evidence="3">
    <location>
        <begin position="341"/>
        <end position="356"/>
    </location>
</feature>
<feature type="compositionally biased region" description="Basic and acidic residues" evidence="3">
    <location>
        <begin position="374"/>
        <end position="385"/>
    </location>
</feature>
<dbReference type="EMBL" id="AZGZ01000006">
    <property type="protein sequence ID" value="KZZ94672.1"/>
    <property type="molecule type" value="Genomic_DNA"/>
</dbReference>
<dbReference type="Proteomes" id="UP000242877">
    <property type="component" value="Unassembled WGS sequence"/>
</dbReference>
<feature type="compositionally biased region" description="Basic and acidic residues" evidence="3">
    <location>
        <begin position="396"/>
        <end position="416"/>
    </location>
</feature>
<dbReference type="AlphaFoldDB" id="A0A162IID1"/>
<feature type="compositionally biased region" description="Polar residues" evidence="3">
    <location>
        <begin position="96"/>
        <end position="107"/>
    </location>
</feature>
<organism evidence="5 6">
    <name type="scientific">Ascosphaera apis ARSEF 7405</name>
    <dbReference type="NCBI Taxonomy" id="392613"/>
    <lineage>
        <taxon>Eukaryota</taxon>
        <taxon>Fungi</taxon>
        <taxon>Dikarya</taxon>
        <taxon>Ascomycota</taxon>
        <taxon>Pezizomycotina</taxon>
        <taxon>Eurotiomycetes</taxon>
        <taxon>Eurotiomycetidae</taxon>
        <taxon>Onygenales</taxon>
        <taxon>Ascosphaeraceae</taxon>
        <taxon>Ascosphaera</taxon>
    </lineage>
</organism>
<evidence type="ECO:0000259" key="4">
    <source>
        <dbReference type="Pfam" id="PF09745"/>
    </source>
</evidence>